<organism evidence="1 2">
    <name type="scientific">Brachionus plicatilis</name>
    <name type="common">Marine rotifer</name>
    <name type="synonym">Brachionus muelleri</name>
    <dbReference type="NCBI Taxonomy" id="10195"/>
    <lineage>
        <taxon>Eukaryota</taxon>
        <taxon>Metazoa</taxon>
        <taxon>Spiralia</taxon>
        <taxon>Gnathifera</taxon>
        <taxon>Rotifera</taxon>
        <taxon>Eurotatoria</taxon>
        <taxon>Monogononta</taxon>
        <taxon>Pseudotrocha</taxon>
        <taxon>Ploima</taxon>
        <taxon>Brachionidae</taxon>
        <taxon>Brachionus</taxon>
    </lineage>
</organism>
<evidence type="ECO:0000313" key="1">
    <source>
        <dbReference type="EMBL" id="RMZ94480.1"/>
    </source>
</evidence>
<accession>A0A3M7P6Q1</accession>
<keyword evidence="2" id="KW-1185">Reference proteome</keyword>
<dbReference type="Proteomes" id="UP000276133">
    <property type="component" value="Unassembled WGS sequence"/>
</dbReference>
<sequence>MLDQALVKKSLISDIQYKKEREYGSFEKILLFRIKYTIFCQNGKKCINRKFFFNFMPPNLKKIFNLSNS</sequence>
<evidence type="ECO:0000313" key="2">
    <source>
        <dbReference type="Proteomes" id="UP000276133"/>
    </source>
</evidence>
<reference evidence="1 2" key="1">
    <citation type="journal article" date="2018" name="Sci. Rep.">
        <title>Genomic signatures of local adaptation to the degree of environmental predictability in rotifers.</title>
        <authorList>
            <person name="Franch-Gras L."/>
            <person name="Hahn C."/>
            <person name="Garcia-Roger E.M."/>
            <person name="Carmona M.J."/>
            <person name="Serra M."/>
            <person name="Gomez A."/>
        </authorList>
    </citation>
    <scope>NUCLEOTIDE SEQUENCE [LARGE SCALE GENOMIC DNA]</scope>
    <source>
        <strain evidence="1">HYR1</strain>
    </source>
</reference>
<proteinExistence type="predicted"/>
<dbReference type="AlphaFoldDB" id="A0A3M7P6Q1"/>
<gene>
    <name evidence="1" type="ORF">BpHYR1_047196</name>
</gene>
<dbReference type="EMBL" id="REGN01013016">
    <property type="protein sequence ID" value="RMZ94480.1"/>
    <property type="molecule type" value="Genomic_DNA"/>
</dbReference>
<protein>
    <submittedName>
        <fullName evidence="1">Uncharacterized protein</fullName>
    </submittedName>
</protein>
<name>A0A3M7P6Q1_BRAPC</name>
<comment type="caution">
    <text evidence="1">The sequence shown here is derived from an EMBL/GenBank/DDBJ whole genome shotgun (WGS) entry which is preliminary data.</text>
</comment>